<evidence type="ECO:0000313" key="2">
    <source>
        <dbReference type="Proteomes" id="UP000439994"/>
    </source>
</evidence>
<keyword evidence="2" id="KW-1185">Reference proteome</keyword>
<proteinExistence type="predicted"/>
<sequence length="102" mass="11799">MQVKKAWQFLLFNSEKGYYTGYKGPEMFGELDRARVFRTHGEAHMAMLGLNVVLEVESVLLWHRTDEVEVESSNRFSGYNQKVAAKPLRNHLRVVANNTINE</sequence>
<gene>
    <name evidence="1" type="ORF">GNP35_07530</name>
</gene>
<reference evidence="1 2" key="1">
    <citation type="submission" date="2019-11" db="EMBL/GenBank/DDBJ databases">
        <title>P. haliotis isolates from Z. marina roots.</title>
        <authorList>
            <person name="Cohen M."/>
            <person name="Jospin G."/>
            <person name="Eisen J.A."/>
            <person name="Coil D.A."/>
        </authorList>
    </citation>
    <scope>NUCLEOTIDE SEQUENCE [LARGE SCALE GENOMIC DNA]</scope>
    <source>
        <strain evidence="1 2">UCD-MCMsp1aY</strain>
    </source>
</reference>
<protein>
    <submittedName>
        <fullName evidence="1">Uncharacterized protein</fullName>
    </submittedName>
</protein>
<dbReference type="Proteomes" id="UP000439994">
    <property type="component" value="Unassembled WGS sequence"/>
</dbReference>
<dbReference type="AlphaFoldDB" id="A0A6N8FA36"/>
<dbReference type="EMBL" id="WOCD01000003">
    <property type="protein sequence ID" value="MUH72339.1"/>
    <property type="molecule type" value="Genomic_DNA"/>
</dbReference>
<evidence type="ECO:0000313" key="1">
    <source>
        <dbReference type="EMBL" id="MUH72339.1"/>
    </source>
</evidence>
<comment type="caution">
    <text evidence="1">The sequence shown here is derived from an EMBL/GenBank/DDBJ whole genome shotgun (WGS) entry which is preliminary data.</text>
</comment>
<dbReference type="RefSeq" id="WP_155695527.1">
    <property type="nucleotide sequence ID" value="NZ_BAAAFQ010000004.1"/>
</dbReference>
<accession>A0A6N8FA36</accession>
<organism evidence="1 2">
    <name type="scientific">Psychrosphaera haliotis</name>
    <dbReference type="NCBI Taxonomy" id="555083"/>
    <lineage>
        <taxon>Bacteria</taxon>
        <taxon>Pseudomonadati</taxon>
        <taxon>Pseudomonadota</taxon>
        <taxon>Gammaproteobacteria</taxon>
        <taxon>Alteromonadales</taxon>
        <taxon>Pseudoalteromonadaceae</taxon>
        <taxon>Psychrosphaera</taxon>
    </lineage>
</organism>
<name>A0A6N8FA36_9GAMM</name>